<keyword evidence="1" id="KW-1133">Transmembrane helix</keyword>
<sequence>MFPRMISAAIRSPIYAGICGSTVLVLSAFFYKLTEPSHNFDFSYSATPGHENSLAFNLLNPKRYPTEQDRFSLRIPKRDLRTGISDEEILARFTKGFFGGWVFTPERWFFLLTRFSLMDHDALSHVSPVNLTNKKTERNGHVLPVNQNQIWKASIISRTSPIPLGTLLFGNFLVFESSVARQAEREALFPAAKHVTRPDFVFTEVIGGPSKTFGLLPSHRFEVTRENEGAADEMVKVTLSHVRCDPFSGKPVRGVIKYFHLLYARLLFADGIREVVQR</sequence>
<comment type="caution">
    <text evidence="2">The sequence shown here is derived from an EMBL/GenBank/DDBJ whole genome shotgun (WGS) entry which is preliminary data.</text>
</comment>
<dbReference type="Proteomes" id="UP001140453">
    <property type="component" value="Unassembled WGS sequence"/>
</dbReference>
<organism evidence="2 3">
    <name type="scientific">Gnomoniopsis smithogilvyi</name>
    <dbReference type="NCBI Taxonomy" id="1191159"/>
    <lineage>
        <taxon>Eukaryota</taxon>
        <taxon>Fungi</taxon>
        <taxon>Dikarya</taxon>
        <taxon>Ascomycota</taxon>
        <taxon>Pezizomycotina</taxon>
        <taxon>Sordariomycetes</taxon>
        <taxon>Sordariomycetidae</taxon>
        <taxon>Diaporthales</taxon>
        <taxon>Gnomoniaceae</taxon>
        <taxon>Gnomoniopsis</taxon>
    </lineage>
</organism>
<dbReference type="OrthoDB" id="3354680at2759"/>
<evidence type="ECO:0000313" key="2">
    <source>
        <dbReference type="EMBL" id="KAJ4391116.1"/>
    </source>
</evidence>
<evidence type="ECO:0000256" key="1">
    <source>
        <dbReference type="SAM" id="Phobius"/>
    </source>
</evidence>
<dbReference type="AlphaFoldDB" id="A0A9W9CXG1"/>
<proteinExistence type="predicted"/>
<accession>A0A9W9CXG1</accession>
<name>A0A9W9CXG1_9PEZI</name>
<reference evidence="2" key="1">
    <citation type="submission" date="2022-10" db="EMBL/GenBank/DDBJ databases">
        <title>Tapping the CABI collections for fungal endophytes: first genome assemblies for Collariella, Neodidymelliopsis, Ascochyta clinopodiicola, Didymella pomorum, Didymosphaeria variabile, Neocosmospora piperis and Neocucurbitaria cava.</title>
        <authorList>
            <person name="Hill R."/>
        </authorList>
    </citation>
    <scope>NUCLEOTIDE SEQUENCE</scope>
    <source>
        <strain evidence="2">IMI 355082</strain>
    </source>
</reference>
<keyword evidence="1" id="KW-0812">Transmembrane</keyword>
<feature type="transmembrane region" description="Helical" evidence="1">
    <location>
        <begin position="12"/>
        <end position="31"/>
    </location>
</feature>
<evidence type="ECO:0000313" key="3">
    <source>
        <dbReference type="Proteomes" id="UP001140453"/>
    </source>
</evidence>
<keyword evidence="3" id="KW-1185">Reference proteome</keyword>
<keyword evidence="1" id="KW-0472">Membrane</keyword>
<gene>
    <name evidence="2" type="ORF">N0V93_004731</name>
</gene>
<dbReference type="EMBL" id="JAPEVB010000003">
    <property type="protein sequence ID" value="KAJ4391116.1"/>
    <property type="molecule type" value="Genomic_DNA"/>
</dbReference>
<protein>
    <submittedName>
        <fullName evidence="2">Uncharacterized protein</fullName>
    </submittedName>
</protein>